<keyword evidence="3" id="KW-1185">Reference proteome</keyword>
<dbReference type="InterPro" id="IPR041129">
    <property type="entry name" value="CdiI_2"/>
</dbReference>
<feature type="domain" description="CdiI immunity protein" evidence="1">
    <location>
        <begin position="6"/>
        <end position="91"/>
    </location>
</feature>
<reference evidence="2 3" key="1">
    <citation type="submission" date="2020-07" db="EMBL/GenBank/DDBJ databases">
        <authorList>
            <person name="Feng H."/>
        </authorList>
    </citation>
    <scope>NUCLEOTIDE SEQUENCE [LARGE SCALE GENOMIC DNA]</scope>
    <source>
        <strain evidence="3">s-10</strain>
    </source>
</reference>
<accession>A0A7W2AAR7</accession>
<evidence type="ECO:0000313" key="3">
    <source>
        <dbReference type="Proteomes" id="UP000535491"/>
    </source>
</evidence>
<sequence>MGHNQFDDLSNFLGGHFHQDMGSPEEALAEYIRETKTEWIIELTETISAFLKDHSMSEDEKNRYIESHAEVYFPYYQVSPVEWLTDILNQLEESIKRLLHYRHK</sequence>
<dbReference type="Proteomes" id="UP000535491">
    <property type="component" value="Unassembled WGS sequence"/>
</dbReference>
<comment type="caution">
    <text evidence="2">The sequence shown here is derived from an EMBL/GenBank/DDBJ whole genome shotgun (WGS) entry which is preliminary data.</text>
</comment>
<dbReference type="AlphaFoldDB" id="A0A7W2AAR7"/>
<gene>
    <name evidence="2" type="ORF">H1191_19640</name>
</gene>
<organism evidence="2 3">
    <name type="scientific">Paenactinomyces guangxiensis</name>
    <dbReference type="NCBI Taxonomy" id="1490290"/>
    <lineage>
        <taxon>Bacteria</taxon>
        <taxon>Bacillati</taxon>
        <taxon>Bacillota</taxon>
        <taxon>Bacilli</taxon>
        <taxon>Bacillales</taxon>
        <taxon>Thermoactinomycetaceae</taxon>
        <taxon>Paenactinomyces</taxon>
    </lineage>
</organism>
<name>A0A7W2AAR7_9BACL</name>
<dbReference type="RefSeq" id="WP_181754933.1">
    <property type="nucleotide sequence ID" value="NZ_JACEIQ010000037.1"/>
</dbReference>
<dbReference type="Pfam" id="PF18593">
    <property type="entry name" value="CdiI_2"/>
    <property type="match status" value="1"/>
</dbReference>
<evidence type="ECO:0000259" key="1">
    <source>
        <dbReference type="Pfam" id="PF18593"/>
    </source>
</evidence>
<dbReference type="EMBL" id="JACEIQ010000037">
    <property type="protein sequence ID" value="MBA4496474.1"/>
    <property type="molecule type" value="Genomic_DNA"/>
</dbReference>
<proteinExistence type="predicted"/>
<evidence type="ECO:0000313" key="2">
    <source>
        <dbReference type="EMBL" id="MBA4496474.1"/>
    </source>
</evidence>
<protein>
    <recommendedName>
        <fullName evidence="1">CdiI immunity protein domain-containing protein</fullName>
    </recommendedName>
</protein>